<accession>A0A936F4F5</accession>
<dbReference type="EMBL" id="JADKCH010000010">
    <property type="protein sequence ID" value="MBK8572927.1"/>
    <property type="molecule type" value="Genomic_DNA"/>
</dbReference>
<feature type="compositionally biased region" description="Pro residues" evidence="1">
    <location>
        <begin position="150"/>
        <end position="160"/>
    </location>
</feature>
<evidence type="ECO:0000313" key="3">
    <source>
        <dbReference type="EMBL" id="MBK8572927.1"/>
    </source>
</evidence>
<name>A0A936F4F5_9BACT</name>
<feature type="compositionally biased region" description="Basic residues" evidence="1">
    <location>
        <begin position="272"/>
        <end position="281"/>
    </location>
</feature>
<feature type="compositionally biased region" description="Basic and acidic residues" evidence="1">
    <location>
        <begin position="221"/>
        <end position="235"/>
    </location>
</feature>
<evidence type="ECO:0000259" key="2">
    <source>
        <dbReference type="Pfam" id="PF13490"/>
    </source>
</evidence>
<feature type="region of interest" description="Disordered" evidence="1">
    <location>
        <begin position="324"/>
        <end position="380"/>
    </location>
</feature>
<dbReference type="InterPro" id="IPR027383">
    <property type="entry name" value="Znf_put"/>
</dbReference>
<dbReference type="Gene3D" id="1.10.10.1320">
    <property type="entry name" value="Anti-sigma factor, zinc-finger domain"/>
    <property type="match status" value="1"/>
</dbReference>
<organism evidence="3 4">
    <name type="scientific">Candidatus Geothrix odensensis</name>
    <dbReference type="NCBI Taxonomy" id="2954440"/>
    <lineage>
        <taxon>Bacteria</taxon>
        <taxon>Pseudomonadati</taxon>
        <taxon>Acidobacteriota</taxon>
        <taxon>Holophagae</taxon>
        <taxon>Holophagales</taxon>
        <taxon>Holophagaceae</taxon>
        <taxon>Geothrix</taxon>
    </lineage>
</organism>
<evidence type="ECO:0000313" key="4">
    <source>
        <dbReference type="Proteomes" id="UP000709959"/>
    </source>
</evidence>
<gene>
    <name evidence="3" type="ORF">IPN91_09840</name>
</gene>
<feature type="domain" description="Putative zinc-finger" evidence="2">
    <location>
        <begin position="5"/>
        <end position="36"/>
    </location>
</feature>
<dbReference type="Pfam" id="PF13490">
    <property type="entry name" value="zf-HC2"/>
    <property type="match status" value="1"/>
</dbReference>
<dbReference type="Proteomes" id="UP000709959">
    <property type="component" value="Unassembled WGS sequence"/>
</dbReference>
<comment type="caution">
    <text evidence="3">The sequence shown here is derived from an EMBL/GenBank/DDBJ whole genome shotgun (WGS) entry which is preliminary data.</text>
</comment>
<evidence type="ECO:0000256" key="1">
    <source>
        <dbReference type="SAM" id="MobiDB-lite"/>
    </source>
</evidence>
<dbReference type="AlphaFoldDB" id="A0A936F4F5"/>
<dbReference type="InterPro" id="IPR041916">
    <property type="entry name" value="Anti_sigma_zinc_sf"/>
</dbReference>
<reference evidence="3 4" key="1">
    <citation type="submission" date="2020-10" db="EMBL/GenBank/DDBJ databases">
        <title>Connecting structure to function with the recovery of over 1000 high-quality activated sludge metagenome-assembled genomes encoding full-length rRNA genes using long-read sequencing.</title>
        <authorList>
            <person name="Singleton C.M."/>
            <person name="Petriglieri F."/>
            <person name="Kristensen J.M."/>
            <person name="Kirkegaard R.H."/>
            <person name="Michaelsen T.Y."/>
            <person name="Andersen M.H."/>
            <person name="Karst S.M."/>
            <person name="Dueholm M.S."/>
            <person name="Nielsen P.H."/>
            <person name="Albertsen M."/>
        </authorList>
    </citation>
    <scope>NUCLEOTIDE SEQUENCE [LARGE SCALE GENOMIC DNA]</scope>
    <source>
        <strain evidence="3">OdNE_18-Q3-R46-58_MAXAC.008</strain>
    </source>
</reference>
<feature type="compositionally biased region" description="Basic and acidic residues" evidence="1">
    <location>
        <begin position="335"/>
        <end position="345"/>
    </location>
</feature>
<feature type="region of interest" description="Disordered" evidence="1">
    <location>
        <begin position="113"/>
        <end position="311"/>
    </location>
</feature>
<feature type="compositionally biased region" description="Basic residues" evidence="1">
    <location>
        <begin position="189"/>
        <end position="205"/>
    </location>
</feature>
<proteinExistence type="predicted"/>
<protein>
    <submittedName>
        <fullName evidence="3">Zf-HC2 domain-containing protein</fullName>
    </submittedName>
</protein>
<sequence>MTPHVHPQLPLWVEGDLDAADMAAVDHHLDQCPDCRSAAENLRASQIQLREAMVSPFGASDRERLRRQVMVQVRAEGAAKPVRRLLPRFALLAACAASLLLAVFLWRQGPAAVAPEPTSAPKGHQHPAQPPPALAVRQDPSPPRTRDPPPPHGKPSPRPARPASNSRPPTPPSASSGWPRASPCPTRPHPWRRSHDHHPHPRPRHPAGLGPRCPGAPRHARPADGARPRHLEGHAEQGVCDPAPGSPAAQRTLGPSVSGTRAPRCDWSRRGGSTHHHRAISRRTLPSSRRRIKRLDVPAADPEGHGHGIYPPRALRVEGAVAEWGPAAGTPGRGEAAERHPDLPRLRTGRQLRPTGAGPGPCKKRHLRLGLCPAGRPGER</sequence>